<protein>
    <submittedName>
        <fullName evidence="1">Uncharacterized protein</fullName>
    </submittedName>
</protein>
<dbReference type="STRING" id="634436.SAMN05216361_0009"/>
<organism evidence="1 2">
    <name type="scientific">Marisediminitalea aggregata</name>
    <dbReference type="NCBI Taxonomy" id="634436"/>
    <lineage>
        <taxon>Bacteria</taxon>
        <taxon>Pseudomonadati</taxon>
        <taxon>Pseudomonadota</taxon>
        <taxon>Gammaproteobacteria</taxon>
        <taxon>Alteromonadales</taxon>
        <taxon>Alteromonadaceae</taxon>
        <taxon>Marisediminitalea</taxon>
    </lineage>
</organism>
<dbReference type="EMBL" id="FQWD01000010">
    <property type="protein sequence ID" value="SHH39010.1"/>
    <property type="molecule type" value="Genomic_DNA"/>
</dbReference>
<name>A0A1M5SKU1_9ALTE</name>
<dbReference type="RefSeq" id="WP_073325359.1">
    <property type="nucleotide sequence ID" value="NZ_FQWD01000010.1"/>
</dbReference>
<dbReference type="AlphaFoldDB" id="A0A1M5SKU1"/>
<sequence length="104" mass="11810">MRATELISLAVKISRARDKARRNELAATCPPHLRDLLRSNLSLIRIGKQLKEARRIANQRKADYRHTYKFSLLPETLQNKPKTALRSTALGNCQAMRELIGGSK</sequence>
<keyword evidence="2" id="KW-1185">Reference proteome</keyword>
<gene>
    <name evidence="1" type="ORF">SAMN05216361_0009</name>
</gene>
<accession>A0A1M5SKU1</accession>
<dbReference type="Proteomes" id="UP000184520">
    <property type="component" value="Unassembled WGS sequence"/>
</dbReference>
<reference evidence="2" key="1">
    <citation type="submission" date="2016-11" db="EMBL/GenBank/DDBJ databases">
        <authorList>
            <person name="Varghese N."/>
            <person name="Submissions S."/>
        </authorList>
    </citation>
    <scope>NUCLEOTIDE SEQUENCE [LARGE SCALE GENOMIC DNA]</scope>
    <source>
        <strain evidence="2">CGMCC 1.8995</strain>
    </source>
</reference>
<evidence type="ECO:0000313" key="2">
    <source>
        <dbReference type="Proteomes" id="UP000184520"/>
    </source>
</evidence>
<dbReference type="OrthoDB" id="6388869at2"/>
<proteinExistence type="predicted"/>
<evidence type="ECO:0000313" key="1">
    <source>
        <dbReference type="EMBL" id="SHH39010.1"/>
    </source>
</evidence>